<evidence type="ECO:0000313" key="1">
    <source>
        <dbReference type="EMBL" id="GHH05890.1"/>
    </source>
</evidence>
<dbReference type="EMBL" id="BNAP01000064">
    <property type="protein sequence ID" value="GHH05890.1"/>
    <property type="molecule type" value="Genomic_DNA"/>
</dbReference>
<keyword evidence="2" id="KW-1185">Reference proteome</keyword>
<evidence type="ECO:0008006" key="3">
    <source>
        <dbReference type="Google" id="ProtNLM"/>
    </source>
</evidence>
<evidence type="ECO:0000313" key="2">
    <source>
        <dbReference type="Proteomes" id="UP000611500"/>
    </source>
</evidence>
<reference evidence="1" key="2">
    <citation type="submission" date="2020-09" db="EMBL/GenBank/DDBJ databases">
        <authorList>
            <person name="Sun Q."/>
            <person name="Zhou Y."/>
        </authorList>
    </citation>
    <scope>NUCLEOTIDE SEQUENCE</scope>
    <source>
        <strain evidence="1">CGMCC 1.7081</strain>
    </source>
</reference>
<dbReference type="RefSeq" id="WP_154664466.1">
    <property type="nucleotide sequence ID" value="NZ_BNAP01000064.1"/>
</dbReference>
<reference evidence="1" key="1">
    <citation type="journal article" date="2014" name="Int. J. Syst. Evol. Microbiol.">
        <title>Complete genome sequence of Corynebacterium casei LMG S-19264T (=DSM 44701T), isolated from a smear-ripened cheese.</title>
        <authorList>
            <consortium name="US DOE Joint Genome Institute (JGI-PGF)"/>
            <person name="Walter F."/>
            <person name="Albersmeier A."/>
            <person name="Kalinowski J."/>
            <person name="Ruckert C."/>
        </authorList>
    </citation>
    <scope>NUCLEOTIDE SEQUENCE</scope>
    <source>
        <strain evidence="1">CGMCC 1.7081</strain>
    </source>
</reference>
<dbReference type="AlphaFoldDB" id="A0A8J3HD28"/>
<comment type="caution">
    <text evidence="1">The sequence shown here is derived from an EMBL/GenBank/DDBJ whole genome shotgun (WGS) entry which is preliminary data.</text>
</comment>
<accession>A0A8J3HD28</accession>
<protein>
    <recommendedName>
        <fullName evidence="3">DNA polymerase family A</fullName>
    </recommendedName>
</protein>
<gene>
    <name evidence="1" type="ORF">GCM10010961_44840</name>
</gene>
<dbReference type="Proteomes" id="UP000611500">
    <property type="component" value="Unassembled WGS sequence"/>
</dbReference>
<proteinExistence type="predicted"/>
<sequence>MKDETKTPKIKESKFYGELCKADIVVPKAFKPKDEYTNGYVDGLLEELGFRLKEMRKTSRDKHHYIISDFLIGCRWAQTKNGLISWVGRSEFYSGGAYGADTMRKVKDALESKGLIWMVQKSSRFDKLARVYSYDSELAPDWLEFTHHGLGECVEVRSAKDTWDTGKTETGGKRIPRKKFLGQIEPLEAQMKTINNCLLKNPLQFWDGREFAWSRRIFNNGRLDHGGRIYGPWQTAPEEERLASTINGFDVCEIDLKASYPSIINAALDYGYDLGPDPYSTIRFIQSNKELRKLAKDLVSAHICSKSGLSRFPKGIRKKHSLKRTDKLSDYMNDIFDALPFLRGVHSRGINWMYIESELIVATLESLALKGIPAYPVHDSIICKKKDQDIAVTTLREKMIESFGEYIHLDVSYYNEDNNIIQEVLENPTPPKTSTSPRFKFSKYDWGVEDEDLLEDIDLIE</sequence>
<organism evidence="1 2">
    <name type="scientific">Pseudodonghicola xiamenensis</name>
    <dbReference type="NCBI Taxonomy" id="337702"/>
    <lineage>
        <taxon>Bacteria</taxon>
        <taxon>Pseudomonadati</taxon>
        <taxon>Pseudomonadota</taxon>
        <taxon>Alphaproteobacteria</taxon>
        <taxon>Rhodobacterales</taxon>
        <taxon>Paracoccaceae</taxon>
        <taxon>Pseudodonghicola</taxon>
    </lineage>
</organism>
<name>A0A8J3HD28_9RHOB</name>